<dbReference type="HOGENOM" id="CLU_013325_10_1_9"/>
<dbReference type="PANTHER" id="PTHR10953:SF102">
    <property type="entry name" value="ADENYLYLTRANSFERASE AND SULFURTRANSFERASE MOCS3"/>
    <property type="match status" value="1"/>
</dbReference>
<accession>D6XYB8</accession>
<dbReference type="RefSeq" id="WP_013173603.1">
    <property type="nucleotide sequence ID" value="NC_014219.1"/>
</dbReference>
<dbReference type="Gene3D" id="3.40.50.720">
    <property type="entry name" value="NAD(P)-binding Rossmann-like Domain"/>
    <property type="match status" value="1"/>
</dbReference>
<keyword evidence="4" id="KW-1185">Reference proteome</keyword>
<organism evidence="3 4">
    <name type="scientific">Bacillus selenitireducens (strain ATCC 700615 / DSM 15326 / MLS10)</name>
    <dbReference type="NCBI Taxonomy" id="439292"/>
    <lineage>
        <taxon>Bacteria</taxon>
        <taxon>Bacillati</taxon>
        <taxon>Bacillota</taxon>
        <taxon>Bacilli</taxon>
        <taxon>Bacillales</taxon>
        <taxon>Bacillaceae</taxon>
        <taxon>Salisediminibacterium</taxon>
    </lineage>
</organism>
<feature type="domain" description="THIF-type NAD/FAD binding fold" evidence="2">
    <location>
        <begin position="5"/>
        <end position="240"/>
    </location>
</feature>
<evidence type="ECO:0000313" key="3">
    <source>
        <dbReference type="EMBL" id="ADI00187.1"/>
    </source>
</evidence>
<dbReference type="KEGG" id="bse:Bsel_2689"/>
<dbReference type="InterPro" id="IPR035985">
    <property type="entry name" value="Ubiquitin-activating_enz"/>
</dbReference>
<sequence>MTARYSRQERFEGIGHDGQAKIRDGSVMIAGAGALGSAAAEMFVRAGVGRVLIVDRDYVEHSNLQRQQLYTEQDAHGRLPKAVAAERRLRSINGDVTITGLTEEITPVFLAQMADVDAVVDGLDNFETRMAINDACMKRGIPFIYGACVASGGLSYTVLPEEKPCLQCILGDAGPGGETCDTAGIISPAVQMTASFQTAEALKLLSGNREALREELVEFDVWSNETRKVNVTGLKDPGCPSCGPDPKYPNLDRSAQTKTAVLCGRDTVQIRPHKAVSFERVRHDLPDVPVSENPFLMQLELEGRRVVLFRDGRALVHNTSDPVEALSLYQRYIGS</sequence>
<proteinExistence type="inferred from homology"/>
<dbReference type="EMBL" id="CP001791">
    <property type="protein sequence ID" value="ADI00187.1"/>
    <property type="molecule type" value="Genomic_DNA"/>
</dbReference>
<evidence type="ECO:0000313" key="4">
    <source>
        <dbReference type="Proteomes" id="UP000000271"/>
    </source>
</evidence>
<dbReference type="FunFam" id="3.40.50.720:FF:000080">
    <property type="entry name" value="Thiazole biosynthesis adenylyltransferase ThiF"/>
    <property type="match status" value="1"/>
</dbReference>
<gene>
    <name evidence="3" type="ordered locus">Bsel_2689</name>
</gene>
<dbReference type="GO" id="GO:0008641">
    <property type="term" value="F:ubiquitin-like modifier activating enzyme activity"/>
    <property type="evidence" value="ECO:0007669"/>
    <property type="project" value="InterPro"/>
</dbReference>
<dbReference type="eggNOG" id="COG0476">
    <property type="taxonomic scope" value="Bacteria"/>
</dbReference>
<dbReference type="OrthoDB" id="9804286at2"/>
<dbReference type="GO" id="GO:0004792">
    <property type="term" value="F:thiosulfate-cyanide sulfurtransferase activity"/>
    <property type="evidence" value="ECO:0007669"/>
    <property type="project" value="TreeGrafter"/>
</dbReference>
<dbReference type="InterPro" id="IPR045886">
    <property type="entry name" value="ThiF/MoeB/HesA"/>
</dbReference>
<dbReference type="SUPFAM" id="SSF69572">
    <property type="entry name" value="Activating enzymes of the ubiquitin-like proteins"/>
    <property type="match status" value="1"/>
</dbReference>
<protein>
    <submittedName>
        <fullName evidence="3">UBA/THIF-type NAD/FAD binding protein</fullName>
    </submittedName>
</protein>
<dbReference type="GO" id="GO:0008146">
    <property type="term" value="F:sulfotransferase activity"/>
    <property type="evidence" value="ECO:0007669"/>
    <property type="project" value="TreeGrafter"/>
</dbReference>
<dbReference type="STRING" id="439292.Bsel_2689"/>
<evidence type="ECO:0000256" key="1">
    <source>
        <dbReference type="ARBA" id="ARBA00009919"/>
    </source>
</evidence>
<dbReference type="Proteomes" id="UP000000271">
    <property type="component" value="Chromosome"/>
</dbReference>
<dbReference type="InterPro" id="IPR000594">
    <property type="entry name" value="ThiF_NAD_FAD-bd"/>
</dbReference>
<dbReference type="GO" id="GO:0005829">
    <property type="term" value="C:cytosol"/>
    <property type="evidence" value="ECO:0007669"/>
    <property type="project" value="TreeGrafter"/>
</dbReference>
<evidence type="ECO:0000259" key="2">
    <source>
        <dbReference type="Pfam" id="PF00899"/>
    </source>
</evidence>
<name>D6XYB8_BACIE</name>
<dbReference type="GO" id="GO:0016779">
    <property type="term" value="F:nucleotidyltransferase activity"/>
    <property type="evidence" value="ECO:0007669"/>
    <property type="project" value="TreeGrafter"/>
</dbReference>
<reference evidence="3" key="1">
    <citation type="submission" date="2009-10" db="EMBL/GenBank/DDBJ databases">
        <title>Complete sequence of Bacillus selenitireducens MLS10.</title>
        <authorList>
            <consortium name="US DOE Joint Genome Institute"/>
            <person name="Lucas S."/>
            <person name="Copeland A."/>
            <person name="Lapidus A."/>
            <person name="Glavina del Rio T."/>
            <person name="Dalin E."/>
            <person name="Tice H."/>
            <person name="Bruce D."/>
            <person name="Goodwin L."/>
            <person name="Pitluck S."/>
            <person name="Sims D."/>
            <person name="Brettin T."/>
            <person name="Detter J.C."/>
            <person name="Han C."/>
            <person name="Larimer F."/>
            <person name="Land M."/>
            <person name="Hauser L."/>
            <person name="Kyrpides N."/>
            <person name="Ovchinnikova G."/>
            <person name="Stolz J."/>
        </authorList>
    </citation>
    <scope>NUCLEOTIDE SEQUENCE [LARGE SCALE GENOMIC DNA]</scope>
    <source>
        <strain evidence="3">MLS10</strain>
    </source>
</reference>
<dbReference type="PANTHER" id="PTHR10953">
    <property type="entry name" value="UBIQUITIN-ACTIVATING ENZYME E1"/>
    <property type="match status" value="1"/>
</dbReference>
<comment type="similarity">
    <text evidence="1">Belongs to the HesA/MoeB/ThiF family.</text>
</comment>
<dbReference type="AlphaFoldDB" id="D6XYB8"/>
<dbReference type="Pfam" id="PF00899">
    <property type="entry name" value="ThiF"/>
    <property type="match status" value="1"/>
</dbReference>
<dbReference type="CDD" id="cd00757">
    <property type="entry name" value="ThiF_MoeB_HesA_family"/>
    <property type="match status" value="1"/>
</dbReference>